<comment type="similarity">
    <text evidence="1">Belongs to the UPF0337 (CsbD) family.</text>
</comment>
<evidence type="ECO:0000313" key="4">
    <source>
        <dbReference type="EMBL" id="KFN48114.1"/>
    </source>
</evidence>
<dbReference type="PATRIC" id="fig|1384056.3.peg.205"/>
<name>A0A091BBA3_9GAMM</name>
<keyword evidence="5" id="KW-1185">Reference proteome</keyword>
<dbReference type="Pfam" id="PF05532">
    <property type="entry name" value="CsbD"/>
    <property type="match status" value="1"/>
</dbReference>
<dbReference type="InterPro" id="IPR036629">
    <property type="entry name" value="YjbJ_sf"/>
</dbReference>
<dbReference type="Proteomes" id="UP000029393">
    <property type="component" value="Unassembled WGS sequence"/>
</dbReference>
<proteinExistence type="inferred from homology"/>
<gene>
    <name evidence="4" type="ORF">N787_06650</name>
</gene>
<dbReference type="EMBL" id="AVCK01000003">
    <property type="protein sequence ID" value="KFN48114.1"/>
    <property type="molecule type" value="Genomic_DNA"/>
</dbReference>
<accession>A0A091BBA3</accession>
<organism evidence="4 5">
    <name type="scientific">Arenimonas metalli CF5-1</name>
    <dbReference type="NCBI Taxonomy" id="1384056"/>
    <lineage>
        <taxon>Bacteria</taxon>
        <taxon>Pseudomonadati</taxon>
        <taxon>Pseudomonadota</taxon>
        <taxon>Gammaproteobacteria</taxon>
        <taxon>Lysobacterales</taxon>
        <taxon>Lysobacteraceae</taxon>
        <taxon>Arenimonas</taxon>
    </lineage>
</organism>
<evidence type="ECO:0000313" key="5">
    <source>
        <dbReference type="Proteomes" id="UP000029393"/>
    </source>
</evidence>
<dbReference type="eggNOG" id="COG3237">
    <property type="taxonomic scope" value="Bacteria"/>
</dbReference>
<sequence>MDKNTKGGIGHQVKGSLKEATGKVTGNQSKELAGKVEKNLGKAQRKVGEATTEIKNAVKKDD</sequence>
<comment type="caution">
    <text evidence="4">The sequence shown here is derived from an EMBL/GenBank/DDBJ whole genome shotgun (WGS) entry which is preliminary data.</text>
</comment>
<protein>
    <recommendedName>
        <fullName evidence="3">CsbD-like domain-containing protein</fullName>
    </recommendedName>
</protein>
<dbReference type="SUPFAM" id="SSF69047">
    <property type="entry name" value="Hypothetical protein YjbJ"/>
    <property type="match status" value="1"/>
</dbReference>
<dbReference type="RefSeq" id="WP_034210104.1">
    <property type="nucleotide sequence ID" value="NZ_AVCK01000003.1"/>
</dbReference>
<dbReference type="OrthoDB" id="6046922at2"/>
<dbReference type="InterPro" id="IPR008462">
    <property type="entry name" value="CsbD"/>
</dbReference>
<dbReference type="STRING" id="1384056.N787_06650"/>
<feature type="region of interest" description="Disordered" evidence="2">
    <location>
        <begin position="1"/>
        <end position="62"/>
    </location>
</feature>
<evidence type="ECO:0000256" key="2">
    <source>
        <dbReference type="SAM" id="MobiDB-lite"/>
    </source>
</evidence>
<reference evidence="4 5" key="1">
    <citation type="submission" date="2013-09" db="EMBL/GenBank/DDBJ databases">
        <title>Genome sequencing of Arenimonas metalli.</title>
        <authorList>
            <person name="Chen F."/>
            <person name="Wang G."/>
        </authorList>
    </citation>
    <scope>NUCLEOTIDE SEQUENCE [LARGE SCALE GENOMIC DNA]</scope>
    <source>
        <strain evidence="4 5">CF5-1</strain>
    </source>
</reference>
<evidence type="ECO:0000256" key="1">
    <source>
        <dbReference type="ARBA" id="ARBA00009129"/>
    </source>
</evidence>
<feature type="domain" description="CsbD-like" evidence="3">
    <location>
        <begin position="8"/>
        <end position="55"/>
    </location>
</feature>
<evidence type="ECO:0000259" key="3">
    <source>
        <dbReference type="Pfam" id="PF05532"/>
    </source>
</evidence>
<dbReference type="Gene3D" id="1.10.1470.10">
    <property type="entry name" value="YjbJ"/>
    <property type="match status" value="1"/>
</dbReference>
<dbReference type="AlphaFoldDB" id="A0A091BBA3"/>